<dbReference type="InterPro" id="IPR012292">
    <property type="entry name" value="Globin/Proto"/>
</dbReference>
<keyword evidence="1" id="KW-1185">Reference proteome</keyword>
<accession>A0A915PLF0</accession>
<evidence type="ECO:0000313" key="2">
    <source>
        <dbReference type="WBParaSite" id="sdigi.contig165.g5521.t1"/>
    </source>
</evidence>
<organism evidence="1 2">
    <name type="scientific">Setaria digitata</name>
    <dbReference type="NCBI Taxonomy" id="48799"/>
    <lineage>
        <taxon>Eukaryota</taxon>
        <taxon>Metazoa</taxon>
        <taxon>Ecdysozoa</taxon>
        <taxon>Nematoda</taxon>
        <taxon>Chromadorea</taxon>
        <taxon>Rhabditida</taxon>
        <taxon>Spirurina</taxon>
        <taxon>Spiruromorpha</taxon>
        <taxon>Filarioidea</taxon>
        <taxon>Setariidae</taxon>
        <taxon>Setaria</taxon>
    </lineage>
</organism>
<dbReference type="Gene3D" id="1.10.490.10">
    <property type="entry name" value="Globins"/>
    <property type="match status" value="2"/>
</dbReference>
<dbReference type="CDD" id="cd01040">
    <property type="entry name" value="Mb-like"/>
    <property type="match status" value="1"/>
</dbReference>
<proteinExistence type="predicted"/>
<protein>
    <submittedName>
        <fullName evidence="2">Globin family profile domain-containing protein</fullName>
    </submittedName>
</protein>
<dbReference type="InterPro" id="IPR009050">
    <property type="entry name" value="Globin-like_sf"/>
</dbReference>
<dbReference type="Proteomes" id="UP000887581">
    <property type="component" value="Unplaced"/>
</dbReference>
<dbReference type="InterPro" id="IPR044399">
    <property type="entry name" value="Mb-like_M"/>
</dbReference>
<dbReference type="InterPro" id="IPR053341">
    <property type="entry name" value="Oxidative_stress_globin-like"/>
</dbReference>
<dbReference type="SUPFAM" id="SSF46458">
    <property type="entry name" value="Globin-like"/>
    <property type="match status" value="1"/>
</dbReference>
<dbReference type="AlphaFoldDB" id="A0A915PLF0"/>
<dbReference type="WBParaSite" id="sdigi.contig165.g5521.t1">
    <property type="protein sequence ID" value="sdigi.contig165.g5521.t1"/>
    <property type="gene ID" value="sdigi.contig165.g5521"/>
</dbReference>
<dbReference type="PANTHER" id="PTHR47768:SF2">
    <property type="entry name" value="GLOBIN-RELATED"/>
    <property type="match status" value="1"/>
</dbReference>
<dbReference type="GO" id="GO:0019825">
    <property type="term" value="F:oxygen binding"/>
    <property type="evidence" value="ECO:0007669"/>
    <property type="project" value="InterPro"/>
</dbReference>
<sequence length="183" mass="21290">MSTRLRNIYDDEKDLLRKSWSIIHPNIQKIGVSIFRMIFEQCPDAKLAIESVVNSIDDLNGVDPLIANLGHVHGKLVEQVDFKAEYWTTFRECTLCHFRRALEKSDIAVKTRRLFGMSDLPQSNIDYVMVLWGLLLDYMIEGMTVSFRADVQTRKTNRNEWLLEDGQNNEGRITALKIKRTDR</sequence>
<evidence type="ECO:0000313" key="1">
    <source>
        <dbReference type="Proteomes" id="UP000887581"/>
    </source>
</evidence>
<dbReference type="GO" id="GO:0020037">
    <property type="term" value="F:heme binding"/>
    <property type="evidence" value="ECO:0007669"/>
    <property type="project" value="InterPro"/>
</dbReference>
<reference evidence="2" key="1">
    <citation type="submission" date="2022-11" db="UniProtKB">
        <authorList>
            <consortium name="WormBaseParasite"/>
        </authorList>
    </citation>
    <scope>IDENTIFICATION</scope>
</reference>
<name>A0A915PLF0_9BILA</name>
<dbReference type="PANTHER" id="PTHR47768">
    <property type="entry name" value="GLOBIN RELATED-RELATED"/>
    <property type="match status" value="1"/>
</dbReference>